<dbReference type="EMBL" id="QRVK01000005">
    <property type="protein sequence ID" value="RGS43627.1"/>
    <property type="molecule type" value="Genomic_DNA"/>
</dbReference>
<dbReference type="GeneID" id="92832645"/>
<protein>
    <submittedName>
        <fullName evidence="1">Uncharacterized protein</fullName>
    </submittedName>
</protein>
<proteinExistence type="predicted"/>
<accession>A0A3R5ZPW1</accession>
<reference evidence="1 2" key="1">
    <citation type="submission" date="2018-08" db="EMBL/GenBank/DDBJ databases">
        <title>A genome reference for cultivated species of the human gut microbiota.</title>
        <authorList>
            <person name="Zou Y."/>
            <person name="Xue W."/>
            <person name="Luo G."/>
        </authorList>
    </citation>
    <scope>NUCLEOTIDE SEQUENCE [LARGE SCALE GENOMIC DNA]</scope>
    <source>
        <strain evidence="1 2">AF22-21</strain>
    </source>
</reference>
<dbReference type="Proteomes" id="UP000283295">
    <property type="component" value="Unassembled WGS sequence"/>
</dbReference>
<comment type="caution">
    <text evidence="1">The sequence shown here is derived from an EMBL/GenBank/DDBJ whole genome shotgun (WGS) entry which is preliminary data.</text>
</comment>
<name>A0A3R5ZPW1_9FIRM</name>
<evidence type="ECO:0000313" key="1">
    <source>
        <dbReference type="EMBL" id="RGS43627.1"/>
    </source>
</evidence>
<sequence length="101" mass="12272">MFVERITKDQMKMFLETFACCSEQKNLVMRLNYAGKEPYLDVTRFSNGLVYTDSYYDFDSTYCSNLWNKFLYTQFTHEYYTAFKEHLMKDVDRKLTNMIKI</sequence>
<dbReference type="AlphaFoldDB" id="A0A3R5ZPW1"/>
<evidence type="ECO:0000313" key="2">
    <source>
        <dbReference type="Proteomes" id="UP000283295"/>
    </source>
</evidence>
<organism evidence="1 2">
    <name type="scientific">Coprococcus eutactus</name>
    <dbReference type="NCBI Taxonomy" id="33043"/>
    <lineage>
        <taxon>Bacteria</taxon>
        <taxon>Bacillati</taxon>
        <taxon>Bacillota</taxon>
        <taxon>Clostridia</taxon>
        <taxon>Lachnospirales</taxon>
        <taxon>Lachnospiraceae</taxon>
        <taxon>Coprococcus</taxon>
    </lineage>
</organism>
<dbReference type="OrthoDB" id="2059968at2"/>
<gene>
    <name evidence="1" type="ORF">DWX94_03390</name>
</gene>
<dbReference type="RefSeq" id="WP_004849133.1">
    <property type="nucleotide sequence ID" value="NZ_CABIWG010000006.1"/>
</dbReference>